<comment type="caution">
    <text evidence="2">The sequence shown here is derived from an EMBL/GenBank/DDBJ whole genome shotgun (WGS) entry which is preliminary data.</text>
</comment>
<sequence>MHSSSIYSRLIKVAPRSKREYKFVDIQKISQALQYMEDNKITLRKTSELFDISKSTLHRYQQQLQQSVTELPQDSVMSMNYIDFICFDDL</sequence>
<protein>
    <submittedName>
        <fullName evidence="2">Transcriptional regulator SpoIIID</fullName>
    </submittedName>
</protein>
<gene>
    <name evidence="2" type="ORF">HINF_LOCUS42702</name>
    <name evidence="3" type="ORF">HINF_LOCUS61182</name>
</gene>
<dbReference type="EMBL" id="CAXDID020000364">
    <property type="protein sequence ID" value="CAL6082390.1"/>
    <property type="molecule type" value="Genomic_DNA"/>
</dbReference>
<reference evidence="2" key="1">
    <citation type="submission" date="2023-06" db="EMBL/GenBank/DDBJ databases">
        <authorList>
            <person name="Kurt Z."/>
        </authorList>
    </citation>
    <scope>NUCLEOTIDE SEQUENCE</scope>
</reference>
<reference evidence="3 4" key="2">
    <citation type="submission" date="2024-07" db="EMBL/GenBank/DDBJ databases">
        <authorList>
            <person name="Akdeniz Z."/>
        </authorList>
    </citation>
    <scope>NUCLEOTIDE SEQUENCE [LARGE SCALE GENOMIC DNA]</scope>
</reference>
<accession>A0AA86QF10</accession>
<organism evidence="2">
    <name type="scientific">Hexamita inflata</name>
    <dbReference type="NCBI Taxonomy" id="28002"/>
    <lineage>
        <taxon>Eukaryota</taxon>
        <taxon>Metamonada</taxon>
        <taxon>Diplomonadida</taxon>
        <taxon>Hexamitidae</taxon>
        <taxon>Hexamitinae</taxon>
        <taxon>Hexamita</taxon>
    </lineage>
</organism>
<dbReference type="GO" id="GO:0003677">
    <property type="term" value="F:DNA binding"/>
    <property type="evidence" value="ECO:0007669"/>
    <property type="project" value="InterPro"/>
</dbReference>
<evidence type="ECO:0000313" key="3">
    <source>
        <dbReference type="EMBL" id="CAL6082390.1"/>
    </source>
</evidence>
<name>A0AA86QF10_9EUKA</name>
<keyword evidence="4" id="KW-1185">Reference proteome</keyword>
<evidence type="ECO:0000313" key="2">
    <source>
        <dbReference type="EMBL" id="CAI9955057.1"/>
    </source>
</evidence>
<evidence type="ECO:0000313" key="4">
    <source>
        <dbReference type="Proteomes" id="UP001642409"/>
    </source>
</evidence>
<evidence type="ECO:0000259" key="1">
    <source>
        <dbReference type="Pfam" id="PF05225"/>
    </source>
</evidence>
<dbReference type="InterPro" id="IPR007889">
    <property type="entry name" value="HTH_Psq"/>
</dbReference>
<proteinExistence type="predicted"/>
<dbReference type="EMBL" id="CATOUU010000855">
    <property type="protein sequence ID" value="CAI9955057.1"/>
    <property type="molecule type" value="Genomic_DNA"/>
</dbReference>
<dbReference type="AlphaFoldDB" id="A0AA86QF10"/>
<feature type="domain" description="HTH psq-type" evidence="1">
    <location>
        <begin position="29"/>
        <end position="61"/>
    </location>
</feature>
<dbReference type="Pfam" id="PF05225">
    <property type="entry name" value="HTH_psq"/>
    <property type="match status" value="1"/>
</dbReference>
<dbReference type="Proteomes" id="UP001642409">
    <property type="component" value="Unassembled WGS sequence"/>
</dbReference>